<dbReference type="Ensembl" id="ENSPTXT00000007856.1">
    <property type="protein sequence ID" value="ENSPTXP00000007590.1"/>
    <property type="gene ID" value="ENSPTXG00000005512.1"/>
</dbReference>
<keyword evidence="2" id="KW-0677">Repeat</keyword>
<gene>
    <name evidence="4" type="primary">CRYBG2</name>
</gene>
<dbReference type="InterPro" id="IPR050252">
    <property type="entry name" value="Beta/Gamma-Crystallin"/>
</dbReference>
<feature type="domain" description="Beta/gamma crystallin 'Greek key'" evidence="3">
    <location>
        <begin position="33"/>
        <end position="75"/>
    </location>
</feature>
<evidence type="ECO:0000313" key="5">
    <source>
        <dbReference type="Proteomes" id="UP000472273"/>
    </source>
</evidence>
<keyword evidence="5" id="KW-1185">Reference proteome</keyword>
<evidence type="ECO:0000259" key="3">
    <source>
        <dbReference type="PROSITE" id="PS50915"/>
    </source>
</evidence>
<dbReference type="Gene3D" id="2.60.20.10">
    <property type="entry name" value="Crystallins"/>
    <property type="match status" value="2"/>
</dbReference>
<dbReference type="PANTHER" id="PTHR11818:SF50">
    <property type="entry name" value="BETA_GAMMA CRYSTALLIN DOMAIN-CONTAINING PROTEIN 2"/>
    <property type="match status" value="1"/>
</dbReference>
<dbReference type="InterPro" id="IPR001064">
    <property type="entry name" value="Beta/gamma_crystallin"/>
</dbReference>
<reference evidence="4" key="2">
    <citation type="submission" date="2025-09" db="UniProtKB">
        <authorList>
            <consortium name="Ensembl"/>
        </authorList>
    </citation>
    <scope>IDENTIFICATION</scope>
</reference>
<dbReference type="InterPro" id="IPR011024">
    <property type="entry name" value="G_crystallin-like"/>
</dbReference>
<organism evidence="4 5">
    <name type="scientific">Pseudonaja textilis</name>
    <name type="common">Eastern brown snake</name>
    <dbReference type="NCBI Taxonomy" id="8673"/>
    <lineage>
        <taxon>Eukaryota</taxon>
        <taxon>Metazoa</taxon>
        <taxon>Chordata</taxon>
        <taxon>Craniata</taxon>
        <taxon>Vertebrata</taxon>
        <taxon>Euteleostomi</taxon>
        <taxon>Lepidosauria</taxon>
        <taxon>Squamata</taxon>
        <taxon>Bifurcata</taxon>
        <taxon>Unidentata</taxon>
        <taxon>Episquamata</taxon>
        <taxon>Toxicofera</taxon>
        <taxon>Serpentes</taxon>
        <taxon>Colubroidea</taxon>
        <taxon>Elapidae</taxon>
        <taxon>Hydrophiinae</taxon>
        <taxon>Pseudonaja</taxon>
    </lineage>
</organism>
<dbReference type="AlphaFoldDB" id="A0A670YG85"/>
<proteinExistence type="inferred from homology"/>
<dbReference type="PRINTS" id="PR01367">
    <property type="entry name" value="BGCRYSTALLIN"/>
</dbReference>
<dbReference type="SMART" id="SM00247">
    <property type="entry name" value="XTALbg"/>
    <property type="match status" value="2"/>
</dbReference>
<dbReference type="Proteomes" id="UP000472273">
    <property type="component" value="Unplaced"/>
</dbReference>
<dbReference type="PANTHER" id="PTHR11818">
    <property type="entry name" value="BETA/GAMMA CRYSTALLIN"/>
    <property type="match status" value="1"/>
</dbReference>
<name>A0A670YG85_PSETE</name>
<accession>A0A670YG85</accession>
<evidence type="ECO:0000313" key="4">
    <source>
        <dbReference type="Ensembl" id="ENSPTXP00000007590.1"/>
    </source>
</evidence>
<dbReference type="GeneTree" id="ENSGT00940000157740"/>
<comment type="similarity">
    <text evidence="1">Belongs to the beta/gamma-crystallin family.</text>
</comment>
<evidence type="ECO:0000256" key="1">
    <source>
        <dbReference type="ARBA" id="ARBA00009646"/>
    </source>
</evidence>
<protein>
    <submittedName>
        <fullName evidence="4">Crystallin beta-gamma domain containing 2</fullName>
    </submittedName>
</protein>
<evidence type="ECO:0000256" key="2">
    <source>
        <dbReference type="ARBA" id="ARBA00022737"/>
    </source>
</evidence>
<dbReference type="SUPFAM" id="SSF49695">
    <property type="entry name" value="gamma-Crystallin-like"/>
    <property type="match status" value="1"/>
</dbReference>
<dbReference type="PROSITE" id="PS50915">
    <property type="entry name" value="CRYSTALLIN_BETA_GAMMA"/>
    <property type="match status" value="2"/>
</dbReference>
<feature type="domain" description="Beta/gamma crystallin 'Greek key'" evidence="3">
    <location>
        <begin position="137"/>
        <end position="179"/>
    </location>
</feature>
<sequence>FSQALIFERPHFQGHSWEFPSFPLFYCSSIVISSWVGYEKEGFRGHQYLLEEGEYCDWTDWAGYNEDLLSLRLIRTVSLYLSEILQGRGVKLNFIEGCSRTLLKDNRGVELIPHQNTILQLVHEYGAGDNFISFAVTRWVAYEGKNFSGKQYILEKGVYRNCEDWGANSCQISSVQPVLQVRIC</sequence>
<dbReference type="Pfam" id="PF00030">
    <property type="entry name" value="Crystall"/>
    <property type="match status" value="2"/>
</dbReference>
<reference evidence="4" key="1">
    <citation type="submission" date="2025-08" db="UniProtKB">
        <authorList>
            <consortium name="Ensembl"/>
        </authorList>
    </citation>
    <scope>IDENTIFICATION</scope>
</reference>